<feature type="chain" id="PRO_5041645449" description="C-type lectin domain-containing protein" evidence="1">
    <location>
        <begin position="28"/>
        <end position="188"/>
    </location>
</feature>
<evidence type="ECO:0000313" key="3">
    <source>
        <dbReference type="EMBL" id="KAK3107043.1"/>
    </source>
</evidence>
<gene>
    <name evidence="3" type="ORF">FSP39_005802</name>
</gene>
<dbReference type="Gene3D" id="3.10.100.10">
    <property type="entry name" value="Mannose-Binding Protein A, subunit A"/>
    <property type="match status" value="1"/>
</dbReference>
<evidence type="ECO:0000259" key="2">
    <source>
        <dbReference type="PROSITE" id="PS50041"/>
    </source>
</evidence>
<accession>A0AA89CD61</accession>
<dbReference type="AlphaFoldDB" id="A0AA89CD61"/>
<dbReference type="Pfam" id="PF00024">
    <property type="entry name" value="PAN_1"/>
    <property type="match status" value="1"/>
</dbReference>
<dbReference type="InterPro" id="IPR003609">
    <property type="entry name" value="Pan_app"/>
</dbReference>
<organism evidence="3 4">
    <name type="scientific">Pinctada imbricata</name>
    <name type="common">Atlantic pearl-oyster</name>
    <name type="synonym">Pinctada martensii</name>
    <dbReference type="NCBI Taxonomy" id="66713"/>
    <lineage>
        <taxon>Eukaryota</taxon>
        <taxon>Metazoa</taxon>
        <taxon>Spiralia</taxon>
        <taxon>Lophotrochozoa</taxon>
        <taxon>Mollusca</taxon>
        <taxon>Bivalvia</taxon>
        <taxon>Autobranchia</taxon>
        <taxon>Pteriomorphia</taxon>
        <taxon>Pterioida</taxon>
        <taxon>Pterioidea</taxon>
        <taxon>Pteriidae</taxon>
        <taxon>Pinctada</taxon>
    </lineage>
</organism>
<keyword evidence="4" id="KW-1185">Reference proteome</keyword>
<feature type="signal peptide" evidence="1">
    <location>
        <begin position="1"/>
        <end position="27"/>
    </location>
</feature>
<sequence length="188" mass="21765">MKLTSLSRNLSALTTIIIILSVQTWSSDDVIIRLSRRFGDDQTLDFWTSENSKTSSGISSVIDCMSLCLANTTCWSYGYDEGSKECTHYNTAYRVEEKAVTQIQDFYIFSVYWLGGQDVITEDVWFWTKTKENLTYFVWDGHTSQPNEGTEQNCLATYLQRSSPPAHWHDKECDEKLAYPICERLIRY</sequence>
<dbReference type="InterPro" id="IPR001304">
    <property type="entry name" value="C-type_lectin-like"/>
</dbReference>
<evidence type="ECO:0000313" key="4">
    <source>
        <dbReference type="Proteomes" id="UP001186944"/>
    </source>
</evidence>
<evidence type="ECO:0000256" key="1">
    <source>
        <dbReference type="SAM" id="SignalP"/>
    </source>
</evidence>
<name>A0AA89CD61_PINIB</name>
<protein>
    <recommendedName>
        <fullName evidence="2">C-type lectin domain-containing protein</fullName>
    </recommendedName>
</protein>
<dbReference type="InterPro" id="IPR016187">
    <property type="entry name" value="CTDL_fold"/>
</dbReference>
<dbReference type="SUPFAM" id="SSF57414">
    <property type="entry name" value="Hairpin loop containing domain-like"/>
    <property type="match status" value="1"/>
</dbReference>
<proteinExistence type="predicted"/>
<dbReference type="EMBL" id="VSWD01000002">
    <property type="protein sequence ID" value="KAK3107043.1"/>
    <property type="molecule type" value="Genomic_DNA"/>
</dbReference>
<reference evidence="3" key="1">
    <citation type="submission" date="2019-08" db="EMBL/GenBank/DDBJ databases">
        <title>The improved chromosome-level genome for the pearl oyster Pinctada fucata martensii using PacBio sequencing and Hi-C.</title>
        <authorList>
            <person name="Zheng Z."/>
        </authorList>
    </citation>
    <scope>NUCLEOTIDE SEQUENCE</scope>
    <source>
        <strain evidence="3">ZZ-2019</strain>
        <tissue evidence="3">Adductor muscle</tissue>
    </source>
</reference>
<dbReference type="InterPro" id="IPR016186">
    <property type="entry name" value="C-type_lectin-like/link_sf"/>
</dbReference>
<dbReference type="Proteomes" id="UP001186944">
    <property type="component" value="Unassembled WGS sequence"/>
</dbReference>
<comment type="caution">
    <text evidence="3">The sequence shown here is derived from an EMBL/GenBank/DDBJ whole genome shotgun (WGS) entry which is preliminary data.</text>
</comment>
<dbReference type="Gene3D" id="3.50.4.10">
    <property type="entry name" value="Hepatocyte Growth Factor"/>
    <property type="match status" value="1"/>
</dbReference>
<feature type="domain" description="C-type lectin" evidence="2">
    <location>
        <begin position="70"/>
        <end position="179"/>
    </location>
</feature>
<dbReference type="SUPFAM" id="SSF56436">
    <property type="entry name" value="C-type lectin-like"/>
    <property type="match status" value="1"/>
</dbReference>
<dbReference type="PROSITE" id="PS50041">
    <property type="entry name" value="C_TYPE_LECTIN_2"/>
    <property type="match status" value="1"/>
</dbReference>
<keyword evidence="1" id="KW-0732">Signal</keyword>